<dbReference type="PROSITE" id="PS51257">
    <property type="entry name" value="PROKAR_LIPOPROTEIN"/>
    <property type="match status" value="1"/>
</dbReference>
<evidence type="ECO:0000313" key="2">
    <source>
        <dbReference type="Proteomes" id="UP000295499"/>
    </source>
</evidence>
<gene>
    <name evidence="1" type="ORF">CLV32_3556</name>
</gene>
<accession>A0A4R6IF22</accession>
<dbReference type="OrthoDB" id="9845065at2"/>
<organism evidence="1 2">
    <name type="scientific">Pedobacter duraquae</name>
    <dbReference type="NCBI Taxonomy" id="425511"/>
    <lineage>
        <taxon>Bacteria</taxon>
        <taxon>Pseudomonadati</taxon>
        <taxon>Bacteroidota</taxon>
        <taxon>Sphingobacteriia</taxon>
        <taxon>Sphingobacteriales</taxon>
        <taxon>Sphingobacteriaceae</taxon>
        <taxon>Pedobacter</taxon>
    </lineage>
</organism>
<dbReference type="Proteomes" id="UP000295499">
    <property type="component" value="Unassembled WGS sequence"/>
</dbReference>
<keyword evidence="2" id="KW-1185">Reference proteome</keyword>
<dbReference type="EMBL" id="SNWM01000004">
    <property type="protein sequence ID" value="TDO20920.1"/>
    <property type="molecule type" value="Genomic_DNA"/>
</dbReference>
<comment type="caution">
    <text evidence="1">The sequence shown here is derived from an EMBL/GenBank/DDBJ whole genome shotgun (WGS) entry which is preliminary data.</text>
</comment>
<name>A0A4R6IF22_9SPHI</name>
<proteinExistence type="predicted"/>
<protein>
    <recommendedName>
        <fullName evidence="3">Lipocalin-like protein</fullName>
    </recommendedName>
</protein>
<sequence length="138" mass="15786">MMSRIIPILSMVFFMSCINFHDEVIQNKKWRMVKESVTTADKARTSTSTKVKDFSIIDYLYFDSADQLSIISYGATTKYNYKIKDSVLTFENPKAFHKTGEYGIKVSNKDSLVLIRTETFGNDAFMKITAVLHMAAIK</sequence>
<evidence type="ECO:0008006" key="3">
    <source>
        <dbReference type="Google" id="ProtNLM"/>
    </source>
</evidence>
<evidence type="ECO:0000313" key="1">
    <source>
        <dbReference type="EMBL" id="TDO20920.1"/>
    </source>
</evidence>
<reference evidence="1 2" key="1">
    <citation type="submission" date="2019-03" db="EMBL/GenBank/DDBJ databases">
        <title>Genomic Encyclopedia of Archaeal and Bacterial Type Strains, Phase II (KMG-II): from individual species to whole genera.</title>
        <authorList>
            <person name="Goeker M."/>
        </authorList>
    </citation>
    <scope>NUCLEOTIDE SEQUENCE [LARGE SCALE GENOMIC DNA]</scope>
    <source>
        <strain evidence="1 2">DSM 19034</strain>
    </source>
</reference>
<dbReference type="AlphaFoldDB" id="A0A4R6IF22"/>
<dbReference type="RefSeq" id="WP_133557810.1">
    <property type="nucleotide sequence ID" value="NZ_SNWM01000004.1"/>
</dbReference>